<feature type="transmembrane region" description="Helical" evidence="6">
    <location>
        <begin position="7"/>
        <end position="23"/>
    </location>
</feature>
<feature type="transmembrane region" description="Helical" evidence="6">
    <location>
        <begin position="29"/>
        <end position="49"/>
    </location>
</feature>
<feature type="transmembrane region" description="Helical" evidence="6">
    <location>
        <begin position="528"/>
        <end position="545"/>
    </location>
</feature>
<keyword evidence="11" id="KW-1185">Reference proteome</keyword>
<keyword evidence="4 6" id="KW-1133">Transmembrane helix</keyword>
<dbReference type="InterPro" id="IPR036866">
    <property type="entry name" value="RibonucZ/Hydroxyglut_hydro"/>
</dbReference>
<dbReference type="Pfam" id="PF03772">
    <property type="entry name" value="Competence"/>
    <property type="match status" value="1"/>
</dbReference>
<evidence type="ECO:0000313" key="11">
    <source>
        <dbReference type="Proteomes" id="UP001250932"/>
    </source>
</evidence>
<dbReference type="PANTHER" id="PTHR30619">
    <property type="entry name" value="DNA INTERNALIZATION/COMPETENCE PROTEIN COMEC/REC2"/>
    <property type="match status" value="1"/>
</dbReference>
<comment type="caution">
    <text evidence="10">The sequence shown here is derived from an EMBL/GenBank/DDBJ whole genome shotgun (WGS) entry which is preliminary data.</text>
</comment>
<comment type="subcellular location">
    <subcellularLocation>
        <location evidence="1">Cell membrane</location>
        <topology evidence="1">Multi-pass membrane protein</topology>
    </subcellularLocation>
</comment>
<dbReference type="InterPro" id="IPR001279">
    <property type="entry name" value="Metallo-B-lactamas"/>
</dbReference>
<evidence type="ECO:0000256" key="6">
    <source>
        <dbReference type="SAM" id="Phobius"/>
    </source>
</evidence>
<keyword evidence="5 6" id="KW-0472">Membrane</keyword>
<dbReference type="CDD" id="cd07731">
    <property type="entry name" value="ComA-like_MBL-fold"/>
    <property type="match status" value="1"/>
</dbReference>
<feature type="transmembrane region" description="Helical" evidence="6">
    <location>
        <begin position="412"/>
        <end position="431"/>
    </location>
</feature>
<dbReference type="Pfam" id="PF00753">
    <property type="entry name" value="Lactamase_B"/>
    <property type="match status" value="1"/>
</dbReference>
<dbReference type="NCBIfam" id="TIGR00361">
    <property type="entry name" value="ComEC_Rec2"/>
    <property type="match status" value="1"/>
</dbReference>
<evidence type="ECO:0000256" key="5">
    <source>
        <dbReference type="ARBA" id="ARBA00023136"/>
    </source>
</evidence>
<keyword evidence="3 6" id="KW-0812">Transmembrane</keyword>
<evidence type="ECO:0000259" key="8">
    <source>
        <dbReference type="Pfam" id="PF03772"/>
    </source>
</evidence>
<accession>A0ABU3KCT8</accession>
<name>A0ABU3KCT8_9BACT</name>
<feature type="transmembrane region" description="Helical" evidence="6">
    <location>
        <begin position="443"/>
        <end position="469"/>
    </location>
</feature>
<feature type="transmembrane region" description="Helical" evidence="6">
    <location>
        <begin position="258"/>
        <end position="279"/>
    </location>
</feature>
<keyword evidence="2" id="KW-1003">Cell membrane</keyword>
<dbReference type="NCBIfam" id="TIGR00360">
    <property type="entry name" value="ComEC_N-term"/>
    <property type="match status" value="1"/>
</dbReference>
<dbReference type="SUPFAM" id="SSF56281">
    <property type="entry name" value="Metallo-hydrolase/oxidoreductase"/>
    <property type="match status" value="1"/>
</dbReference>
<protein>
    <submittedName>
        <fullName evidence="10">DNA internalization-related competence protein ComEC/Rec2</fullName>
    </submittedName>
</protein>
<dbReference type="Proteomes" id="UP001250932">
    <property type="component" value="Unassembled WGS sequence"/>
</dbReference>
<dbReference type="InterPro" id="IPR025405">
    <property type="entry name" value="DUF4131"/>
</dbReference>
<evidence type="ECO:0000259" key="7">
    <source>
        <dbReference type="Pfam" id="PF00753"/>
    </source>
</evidence>
<dbReference type="InterPro" id="IPR052159">
    <property type="entry name" value="Competence_DNA_uptake"/>
</dbReference>
<evidence type="ECO:0000256" key="4">
    <source>
        <dbReference type="ARBA" id="ARBA00022989"/>
    </source>
</evidence>
<feature type="domain" description="Metallo-beta-lactamase" evidence="7">
    <location>
        <begin position="562"/>
        <end position="777"/>
    </location>
</feature>
<evidence type="ECO:0000259" key="9">
    <source>
        <dbReference type="Pfam" id="PF13567"/>
    </source>
</evidence>
<sequence>MSFSSFVPPFLLLSILCFLAGLWCGSYLLYIPISIISILLLCAVGLTWCERHSVLTYQKSLVLYACIMAGVGYWAINQWDQSPRAFRHLISEQTTFLSGVIVEPVQHSPGRVTMLVSVQSIGEKNNKQPVTGILRLTWLDPQGAVYRGDEIQVKARIREPFGTRNPGGFDYGAFLQQRGVDAVALVRGPDGAQVKGSGSDATLLNAWNRVDRWRDQVRQAVLRSIGEPARGLFLGMIVGEQSYLDQAVRDDFMTTGTVHIISISGSHLGLLAFLSFFIVRGGARRIPAPWLERLSCRLTPKQLAVILTLPLVGFYTLLSGAHVATVRSLIMIALYLLAVWFGHERQMMIALGLSALFATLFDPMVIYDLSFQLSYVSVFAIALALQLTSPPEDDWEFVLSSSEKLKNWIKQYFLISGAASLATLPLVALYFNQVAWLGVLANMVVVPFVGFFVVPLGLFSSILTLALDMEHLPLAGLNQRLLDGLNVLVHIIAEIPGAEWHVASPAPLAIGAFYFCLFLVFRDHRPMLRWGSTFILVGLISWWLWSPRQFFSDDTLRITFLDVGQGDATLLELPEGQVLLIDGGAAYERWNMGRSVVGPYLWDQGIRKIDHLIATHPQLDHVGGLAWIIRHFEVGYYWTNGVQRPEPFYQNLIDAVEEQNLVSQVAWAGSNLLEGESPCQLRSLNPSREISKVRPMAKEHYSGADLNNLSVVLSLTCGDHSILFSADAEVDALERMAQDPQVQRATMIKIPHHGAKSSFSEEWVKQLTAKIAVVSAGQRNRYGHPAPSVLQHYEQQGMKVYRTDQDGAVLVSQNLYSKTTEIHTAQEQRLLMVNPKGDVLQQETENFVRLWKNWSGAY</sequence>
<dbReference type="Gene3D" id="3.60.15.10">
    <property type="entry name" value="Ribonuclease Z/Hydroxyacylglutathione hydrolase-like"/>
    <property type="match status" value="1"/>
</dbReference>
<feature type="domain" description="ComEC/Rec2-related protein" evidence="8">
    <location>
        <begin position="236"/>
        <end position="521"/>
    </location>
</feature>
<dbReference type="InterPro" id="IPR035681">
    <property type="entry name" value="ComA-like_MBL"/>
</dbReference>
<evidence type="ECO:0000313" key="10">
    <source>
        <dbReference type="EMBL" id="MDT7044246.1"/>
    </source>
</evidence>
<feature type="transmembrane region" description="Helical" evidence="6">
    <location>
        <begin position="324"/>
        <end position="341"/>
    </location>
</feature>
<evidence type="ECO:0000256" key="1">
    <source>
        <dbReference type="ARBA" id="ARBA00004651"/>
    </source>
</evidence>
<dbReference type="Pfam" id="PF13567">
    <property type="entry name" value="DUF4131"/>
    <property type="match status" value="1"/>
</dbReference>
<proteinExistence type="predicted"/>
<dbReference type="InterPro" id="IPR004797">
    <property type="entry name" value="Competence_ComEC/Rec2"/>
</dbReference>
<evidence type="ECO:0000256" key="2">
    <source>
        <dbReference type="ARBA" id="ARBA00022475"/>
    </source>
</evidence>
<evidence type="ECO:0000256" key="3">
    <source>
        <dbReference type="ARBA" id="ARBA00022692"/>
    </source>
</evidence>
<gene>
    <name evidence="10" type="ORF">PPG34_17985</name>
</gene>
<feature type="transmembrane region" description="Helical" evidence="6">
    <location>
        <begin position="348"/>
        <end position="367"/>
    </location>
</feature>
<dbReference type="PANTHER" id="PTHR30619:SF1">
    <property type="entry name" value="RECOMBINATION PROTEIN 2"/>
    <property type="match status" value="1"/>
</dbReference>
<dbReference type="EMBL" id="JAQOUE010000002">
    <property type="protein sequence ID" value="MDT7044246.1"/>
    <property type="molecule type" value="Genomic_DNA"/>
</dbReference>
<feature type="transmembrane region" description="Helical" evidence="6">
    <location>
        <begin position="61"/>
        <end position="79"/>
    </location>
</feature>
<reference evidence="10 11" key="1">
    <citation type="journal article" date="2023" name="ISME J.">
        <title>Cultivation and genomic characterization of novel and ubiquitous marine nitrite-oxidizing bacteria from the Nitrospirales.</title>
        <authorList>
            <person name="Mueller A.J."/>
            <person name="Daebeler A."/>
            <person name="Herbold C.W."/>
            <person name="Kirkegaard R.H."/>
            <person name="Daims H."/>
        </authorList>
    </citation>
    <scope>NUCLEOTIDE SEQUENCE [LARGE SCALE GENOMIC DNA]</scope>
    <source>
        <strain evidence="10 11">EB</strain>
    </source>
</reference>
<dbReference type="RefSeq" id="WP_313834831.1">
    <property type="nucleotide sequence ID" value="NZ_JAQOUE010000002.1"/>
</dbReference>
<feature type="transmembrane region" description="Helical" evidence="6">
    <location>
        <begin position="504"/>
        <end position="521"/>
    </location>
</feature>
<organism evidence="10 11">
    <name type="scientific">Candidatus Nitronereus thalassa</name>
    <dbReference type="NCBI Taxonomy" id="3020898"/>
    <lineage>
        <taxon>Bacteria</taxon>
        <taxon>Pseudomonadati</taxon>
        <taxon>Nitrospirota</taxon>
        <taxon>Nitrospiria</taxon>
        <taxon>Nitrospirales</taxon>
        <taxon>Nitrospiraceae</taxon>
        <taxon>Candidatus Nitronereus</taxon>
    </lineage>
</organism>
<feature type="domain" description="DUF4131" evidence="9">
    <location>
        <begin position="32"/>
        <end position="190"/>
    </location>
</feature>
<dbReference type="InterPro" id="IPR004477">
    <property type="entry name" value="ComEC_N"/>
</dbReference>